<dbReference type="EMBL" id="JAUTXT010000001">
    <property type="protein sequence ID" value="KAK3680113.1"/>
    <property type="molecule type" value="Genomic_DNA"/>
</dbReference>
<evidence type="ECO:0000313" key="3">
    <source>
        <dbReference type="Proteomes" id="UP001274830"/>
    </source>
</evidence>
<evidence type="ECO:0000256" key="1">
    <source>
        <dbReference type="SAM" id="MobiDB-lite"/>
    </source>
</evidence>
<proteinExistence type="predicted"/>
<evidence type="ECO:0000313" key="2">
    <source>
        <dbReference type="EMBL" id="KAK3680113.1"/>
    </source>
</evidence>
<sequence length="500" mass="55583">MVSPVYTSAVVKGMMAEARRKYSDPIQMAAIRADVATHLSKQMPPTPEQLDHNERLDSARSRSNALLTGALAAINTPVKAHLPKDLTPTEKAEKLEADAWYAGYKKTNAYTDSLLDRSNDLLFDVVSSIDVLDKHGYRLPNASVLNTRLQTSNIEWLKKPREVKAWLQSPNDSLVNGAQAIDVTLWQYPSSAEYKKQLKCIATDLARQRSTPESSQSCELVSHYDYLTSDNPADLVAERTGSQQVKGGCTCADSFALSLTAPQPLPFVTGGDVGDSTQNTKDDTLYSLDDLMEEARRRVKRRMAHQAPPYIVATLEVAGCDDVNDLIDRHNDIVEQLQSSARSALPSTYTSLNSEPSDNDTTAGPNHRYGREHTESDPRTIEILYDEVMDLLDRLKPREAQSKGQRNDNDKWSVEDKISQRSNEDEHEASTKALNVRRSYDSNDAWSTDSQASSNCECNEACVDDLNEVKAQTKLAVARRGVRWQKVASAEVIVKNCCVQ</sequence>
<feature type="region of interest" description="Disordered" evidence="1">
    <location>
        <begin position="339"/>
        <end position="380"/>
    </location>
</feature>
<accession>A0AAE0WY14</accession>
<comment type="caution">
    <text evidence="2">The sequence shown here is derived from an EMBL/GenBank/DDBJ whole genome shotgun (WGS) entry which is preliminary data.</text>
</comment>
<feature type="compositionally biased region" description="Basic and acidic residues" evidence="1">
    <location>
        <begin position="369"/>
        <end position="380"/>
    </location>
</feature>
<feature type="region of interest" description="Disordered" evidence="1">
    <location>
        <begin position="397"/>
        <end position="436"/>
    </location>
</feature>
<reference evidence="2" key="1">
    <citation type="submission" date="2023-07" db="EMBL/GenBank/DDBJ databases">
        <title>Black Yeasts Isolated from many extreme environments.</title>
        <authorList>
            <person name="Coleine C."/>
            <person name="Stajich J.E."/>
            <person name="Selbmann L."/>
        </authorList>
    </citation>
    <scope>NUCLEOTIDE SEQUENCE</scope>
    <source>
        <strain evidence="2">CCFEE 5485</strain>
    </source>
</reference>
<keyword evidence="3" id="KW-1185">Reference proteome</keyword>
<dbReference type="Proteomes" id="UP001274830">
    <property type="component" value="Unassembled WGS sequence"/>
</dbReference>
<dbReference type="AlphaFoldDB" id="A0AAE0WY14"/>
<name>A0AAE0WY14_9PEZI</name>
<feature type="compositionally biased region" description="Basic and acidic residues" evidence="1">
    <location>
        <begin position="397"/>
        <end position="430"/>
    </location>
</feature>
<organism evidence="2 3">
    <name type="scientific">Recurvomyces mirabilis</name>
    <dbReference type="NCBI Taxonomy" id="574656"/>
    <lineage>
        <taxon>Eukaryota</taxon>
        <taxon>Fungi</taxon>
        <taxon>Dikarya</taxon>
        <taxon>Ascomycota</taxon>
        <taxon>Pezizomycotina</taxon>
        <taxon>Dothideomycetes</taxon>
        <taxon>Dothideomycetidae</taxon>
        <taxon>Mycosphaerellales</taxon>
        <taxon>Teratosphaeriaceae</taxon>
        <taxon>Recurvomyces</taxon>
    </lineage>
</organism>
<protein>
    <submittedName>
        <fullName evidence="2">Uncharacterized protein</fullName>
    </submittedName>
</protein>
<feature type="compositionally biased region" description="Polar residues" evidence="1">
    <location>
        <begin position="339"/>
        <end position="364"/>
    </location>
</feature>
<gene>
    <name evidence="2" type="ORF">LTR78_000490</name>
</gene>